<reference evidence="3 4" key="1">
    <citation type="journal article" date="2011" name="Proc. Natl. Acad. Sci. U.S.A.">
        <title>Evolutionary erosion of yeast sex chromosomes by mating-type switching accidents.</title>
        <authorList>
            <person name="Gordon J.L."/>
            <person name="Armisen D."/>
            <person name="Proux-Wera E."/>
            <person name="Oheigeartaigh S.S."/>
            <person name="Byrne K.P."/>
            <person name="Wolfe K.H."/>
        </authorList>
    </citation>
    <scope>NUCLEOTIDE SEQUENCE [LARGE SCALE GENOMIC DNA]</scope>
    <source>
        <strain evidence="4">ATCC 76901 / BCRC 22586 / CBS 4309 / NBRC 1992 / NRRL Y-12630</strain>
    </source>
</reference>
<dbReference type="GeneID" id="96902625"/>
<dbReference type="GO" id="GO:0000500">
    <property type="term" value="C:RNA polymerase I upstream activating factor complex"/>
    <property type="evidence" value="ECO:0007669"/>
    <property type="project" value="EnsemblFungi"/>
</dbReference>
<dbReference type="OrthoDB" id="4068335at2759"/>
<dbReference type="EMBL" id="HE576754">
    <property type="protein sequence ID" value="CCC69039.1"/>
    <property type="molecule type" value="Genomic_DNA"/>
</dbReference>
<keyword evidence="4" id="KW-1185">Reference proteome</keyword>
<dbReference type="KEGG" id="ncs:NCAS_0C00490"/>
<feature type="compositionally biased region" description="Acidic residues" evidence="1">
    <location>
        <begin position="11"/>
        <end position="28"/>
    </location>
</feature>
<gene>
    <name evidence="3" type="primary">NCAS0C00490</name>
    <name evidence="3" type="ordered locus">NCAS_0C00490</name>
</gene>
<evidence type="ECO:0000313" key="4">
    <source>
        <dbReference type="Proteomes" id="UP000001640"/>
    </source>
</evidence>
<dbReference type="STRING" id="1064592.G0VC32"/>
<dbReference type="GO" id="GO:0045943">
    <property type="term" value="P:positive regulation of transcription by RNA polymerase I"/>
    <property type="evidence" value="ECO:0007669"/>
    <property type="project" value="EnsemblFungi"/>
</dbReference>
<dbReference type="GO" id="GO:0042790">
    <property type="term" value="P:nucleolar large rRNA transcription by RNA polymerase I"/>
    <property type="evidence" value="ECO:0007669"/>
    <property type="project" value="EnsemblFungi"/>
</dbReference>
<evidence type="ECO:0000313" key="3">
    <source>
        <dbReference type="EMBL" id="CCC69039.1"/>
    </source>
</evidence>
<reference key="2">
    <citation type="submission" date="2011-08" db="EMBL/GenBank/DDBJ databases">
        <title>Genome sequence of Naumovozyma castellii.</title>
        <authorList>
            <person name="Gordon J.L."/>
            <person name="Armisen D."/>
            <person name="Proux-Wera E."/>
            <person name="OhEigeartaigh S.S."/>
            <person name="Byrne K.P."/>
            <person name="Wolfe K.H."/>
        </authorList>
    </citation>
    <scope>NUCLEOTIDE SEQUENCE</scope>
    <source>
        <strain>Type strain:CBS 4309</strain>
    </source>
</reference>
<dbReference type="OMA" id="ISRGCEM"/>
<dbReference type="FunCoup" id="G0VC32">
    <property type="interactions" value="122"/>
</dbReference>
<dbReference type="InterPro" id="IPR019622">
    <property type="entry name" value="Rrn9_dom"/>
</dbReference>
<evidence type="ECO:0000256" key="1">
    <source>
        <dbReference type="SAM" id="MobiDB-lite"/>
    </source>
</evidence>
<feature type="domain" description="Rrn9" evidence="2">
    <location>
        <begin position="56"/>
        <end position="121"/>
    </location>
</feature>
<evidence type="ECO:0000259" key="2">
    <source>
        <dbReference type="Pfam" id="PF10680"/>
    </source>
</evidence>
<organism evidence="3 4">
    <name type="scientific">Naumovozyma castellii</name>
    <name type="common">Yeast</name>
    <name type="synonym">Saccharomyces castellii</name>
    <dbReference type="NCBI Taxonomy" id="27288"/>
    <lineage>
        <taxon>Eukaryota</taxon>
        <taxon>Fungi</taxon>
        <taxon>Dikarya</taxon>
        <taxon>Ascomycota</taxon>
        <taxon>Saccharomycotina</taxon>
        <taxon>Saccharomycetes</taxon>
        <taxon>Saccharomycetales</taxon>
        <taxon>Saccharomycetaceae</taxon>
        <taxon>Naumovozyma</taxon>
    </lineage>
</organism>
<dbReference type="AlphaFoldDB" id="G0VC32"/>
<dbReference type="eggNOG" id="ENOG502QRG3">
    <property type="taxonomic scope" value="Eukaryota"/>
</dbReference>
<dbReference type="Pfam" id="PF10680">
    <property type="entry name" value="RRN9"/>
    <property type="match status" value="1"/>
</dbReference>
<dbReference type="InParanoid" id="G0VC32"/>
<protein>
    <recommendedName>
        <fullName evidence="2">Rrn9 domain-containing protein</fullName>
    </recommendedName>
</protein>
<dbReference type="Proteomes" id="UP000001640">
    <property type="component" value="Chromosome 3"/>
</dbReference>
<name>G0VC32_NAUCA</name>
<dbReference type="GO" id="GO:0017025">
    <property type="term" value="F:TBP-class protein binding"/>
    <property type="evidence" value="ECO:0007669"/>
    <property type="project" value="EnsemblFungi"/>
</dbReference>
<feature type="region of interest" description="Disordered" evidence="1">
    <location>
        <begin position="1"/>
        <end position="29"/>
    </location>
</feature>
<dbReference type="RefSeq" id="XP_003675408.1">
    <property type="nucleotide sequence ID" value="XM_003675360.1"/>
</dbReference>
<dbReference type="GO" id="GO:0001181">
    <property type="term" value="F:RNA polymerase I general transcription initiation factor activity"/>
    <property type="evidence" value="ECO:0007669"/>
    <property type="project" value="EnsemblFungi"/>
</dbReference>
<accession>G0VC32</accession>
<sequence>MSDRSSFSNEDVIDPIATEEESREDELNETISKVAKKSTQEEKELIATANELLDNLEHIHRTDLTLHLYSSFLLKKLLRRANSRKFPYETDQFIKNKIKENWVSWPNPQTIIDPQTNKLYEDSNEIQSEVGLQPGEVSFNALSHSCNLLKLELNSHWQRCLMESSKKSGETLDIDKMDIPENFSNEIIGKLDEFFMGLHDKIAIKNKIKVKSSNHSCSPPSLSTPSQTEVSISQMEPKKKKIKANKKIKLNFNDIIEEGCNMREDMTNIYLKSLELYNDIPGSFKKQKFKLPKKILKNYTLENSLNSNLPEILQNTDKDFINIDTLLRDKRLTSADKTKLKMIREDDRDNVLARRTFMEMQQAQTLNDLPISEMDFVSSKGNETEGEEYTADDCHVGIRNS</sequence>
<proteinExistence type="predicted"/>
<dbReference type="HOGENOM" id="CLU_061609_0_0_1"/>